<feature type="transmembrane region" description="Helical" evidence="1">
    <location>
        <begin position="266"/>
        <end position="298"/>
    </location>
</feature>
<dbReference type="AlphaFoldDB" id="A0A212JLZ3"/>
<gene>
    <name evidence="2" type="ORF">KL86DYS2_11857</name>
</gene>
<proteinExistence type="predicted"/>
<protein>
    <recommendedName>
        <fullName evidence="3">ABC transporter permease</fullName>
    </recommendedName>
</protein>
<keyword evidence="1" id="KW-0472">Membrane</keyword>
<evidence type="ECO:0000313" key="2">
    <source>
        <dbReference type="EMBL" id="SBW00459.1"/>
    </source>
</evidence>
<feature type="transmembrane region" description="Helical" evidence="1">
    <location>
        <begin position="20"/>
        <end position="39"/>
    </location>
</feature>
<accession>A0A212JLZ3</accession>
<keyword evidence="1" id="KW-1133">Transmembrane helix</keyword>
<keyword evidence="1" id="KW-0812">Transmembrane</keyword>
<dbReference type="EMBL" id="FLUL01000001">
    <property type="protein sequence ID" value="SBW00459.1"/>
    <property type="molecule type" value="Genomic_DNA"/>
</dbReference>
<dbReference type="RefSeq" id="WP_296949339.1">
    <property type="nucleotide sequence ID" value="NZ_LT599021.1"/>
</dbReference>
<name>A0A212JLZ3_9BACT</name>
<feature type="transmembrane region" description="Helical" evidence="1">
    <location>
        <begin position="319"/>
        <end position="344"/>
    </location>
</feature>
<evidence type="ECO:0000256" key="1">
    <source>
        <dbReference type="SAM" id="Phobius"/>
    </source>
</evidence>
<feature type="transmembrane region" description="Helical" evidence="1">
    <location>
        <begin position="364"/>
        <end position="386"/>
    </location>
</feature>
<evidence type="ECO:0008006" key="3">
    <source>
        <dbReference type="Google" id="ProtNLM"/>
    </source>
</evidence>
<reference evidence="2" key="1">
    <citation type="submission" date="2016-04" db="EMBL/GenBank/DDBJ databases">
        <authorList>
            <person name="Evans L.H."/>
            <person name="Alamgir A."/>
            <person name="Owens N."/>
            <person name="Weber N.D."/>
            <person name="Virtaneva K."/>
            <person name="Barbian K."/>
            <person name="Babar A."/>
            <person name="Rosenke K."/>
        </authorList>
    </citation>
    <scope>NUCLEOTIDE SEQUENCE</scope>
    <source>
        <strain evidence="2">86-2</strain>
    </source>
</reference>
<organism evidence="2">
    <name type="scientific">uncultured Dysgonomonas sp</name>
    <dbReference type="NCBI Taxonomy" id="206096"/>
    <lineage>
        <taxon>Bacteria</taxon>
        <taxon>Pseudomonadati</taxon>
        <taxon>Bacteroidota</taxon>
        <taxon>Bacteroidia</taxon>
        <taxon>Bacteroidales</taxon>
        <taxon>Dysgonomonadaceae</taxon>
        <taxon>Dysgonomonas</taxon>
        <taxon>environmental samples</taxon>
    </lineage>
</organism>
<sequence length="391" mass="44076">MNLVWKLLKQNISKGQFAGFFIANLIGLTIVLLGLQFYVDINPLFSEKDTIMKRDFLVLTKQVGIYNTLNPQASGFSAEEIKNIENTSFATQVGAFTASRYKVFGGINTNQGGFNTEMFFESVPDDFIDVKTDRWKFSPDNEFVPIILPKNYLDLYNFGFAEARSMPKLSQSVIGMVNFNITISGKWQHKEFKGQIAGFSNRINTILVPESFMKWANENYGEQAVSNPSRLMVEVNNPADPNIATFLKKNNYEVEGENSAVSKMSYFLKIMVGIVIAIGIIICALAFFVLTLSIYLLLEKNMEKLRNLRLIGYAKSVVVRPYELMAIGMNFAILTLAIASVLVIRIKYSDIVRNVWSEFEGSDIMITLIAGVCIFLLLSSLNIVIIRRKVK</sequence>